<reference evidence="5" key="1">
    <citation type="journal article" date="2020" name="Genome Biol.">
        <title>Gamete binning: chromosome-level and haplotype-resolved genome assembly enabled by high-throughput single-cell sequencing of gamete genomes.</title>
        <authorList>
            <person name="Campoy J.A."/>
            <person name="Sun H."/>
            <person name="Goel M."/>
            <person name="Jiao W.-B."/>
            <person name="Folz-Donahue K."/>
            <person name="Wang N."/>
            <person name="Rubio M."/>
            <person name="Liu C."/>
            <person name="Kukat C."/>
            <person name="Ruiz D."/>
            <person name="Huettel B."/>
            <person name="Schneeberger K."/>
        </authorList>
    </citation>
    <scope>NUCLEOTIDE SEQUENCE [LARGE SCALE GENOMIC DNA]</scope>
    <source>
        <strain evidence="5">cv. Rojo Pasion</strain>
    </source>
</reference>
<feature type="compositionally biased region" description="Basic and acidic residues" evidence="1">
    <location>
        <begin position="85"/>
        <end position="95"/>
    </location>
</feature>
<evidence type="ECO:0000313" key="3">
    <source>
        <dbReference type="EMBL" id="CAB4316577.1"/>
    </source>
</evidence>
<accession>A0A6J5XWA8</accession>
<dbReference type="EMBL" id="CAEKKB010000007">
    <property type="protein sequence ID" value="CAB4316577.1"/>
    <property type="molecule type" value="Genomic_DNA"/>
</dbReference>
<organism evidence="3 5">
    <name type="scientific">Prunus armeniaca</name>
    <name type="common">Apricot</name>
    <name type="synonym">Armeniaca vulgaris</name>
    <dbReference type="NCBI Taxonomy" id="36596"/>
    <lineage>
        <taxon>Eukaryota</taxon>
        <taxon>Viridiplantae</taxon>
        <taxon>Streptophyta</taxon>
        <taxon>Embryophyta</taxon>
        <taxon>Tracheophyta</taxon>
        <taxon>Spermatophyta</taxon>
        <taxon>Magnoliopsida</taxon>
        <taxon>eudicotyledons</taxon>
        <taxon>Gunneridae</taxon>
        <taxon>Pentapetalae</taxon>
        <taxon>rosids</taxon>
        <taxon>fabids</taxon>
        <taxon>Rosales</taxon>
        <taxon>Rosaceae</taxon>
        <taxon>Amygdaloideae</taxon>
        <taxon>Amygdaleae</taxon>
        <taxon>Prunus</taxon>
    </lineage>
</organism>
<dbReference type="Proteomes" id="UP000507222">
    <property type="component" value="Unassembled WGS sequence"/>
</dbReference>
<reference evidence="3 4" key="2">
    <citation type="submission" date="2020-05" db="EMBL/GenBank/DDBJ databases">
        <authorList>
            <person name="Campoy J."/>
            <person name="Schneeberger K."/>
            <person name="Spophaly S."/>
        </authorList>
    </citation>
    <scope>NUCLEOTIDE SEQUENCE [LARGE SCALE GENOMIC DNA]</scope>
    <source>
        <strain evidence="3">PruArmRojPasFocal</strain>
    </source>
</reference>
<feature type="region of interest" description="Disordered" evidence="1">
    <location>
        <begin position="53"/>
        <end position="103"/>
    </location>
</feature>
<evidence type="ECO:0000313" key="5">
    <source>
        <dbReference type="Proteomes" id="UP000507245"/>
    </source>
</evidence>
<feature type="compositionally biased region" description="Basic and acidic residues" evidence="1">
    <location>
        <begin position="53"/>
        <end position="70"/>
    </location>
</feature>
<dbReference type="Proteomes" id="UP000507245">
    <property type="component" value="Unassembled WGS sequence"/>
</dbReference>
<evidence type="ECO:0000256" key="1">
    <source>
        <dbReference type="SAM" id="MobiDB-lite"/>
    </source>
</evidence>
<gene>
    <name evidence="2" type="ORF">CURHAP_LOCUS42891</name>
    <name evidence="3" type="ORF">ORAREDHAP_LOCUS42406</name>
</gene>
<dbReference type="EMBL" id="CAEKDK010000007">
    <property type="protein sequence ID" value="CAB4286143.1"/>
    <property type="molecule type" value="Genomic_DNA"/>
</dbReference>
<name>A0A6J5XWA8_PRUAR</name>
<evidence type="ECO:0000313" key="2">
    <source>
        <dbReference type="EMBL" id="CAB4286143.1"/>
    </source>
</evidence>
<sequence>MLGSPTGWITDECAFFLLFARPERGDPAPDPVVVPGRGFEEERKTLKVNHTELPRHFTDKASTRGSERGGRGGSFSRSVLNHLTSVRDPRTERRTKSQPLCYT</sequence>
<dbReference type="AlphaFoldDB" id="A0A6J5XWA8"/>
<evidence type="ECO:0000313" key="4">
    <source>
        <dbReference type="Proteomes" id="UP000507222"/>
    </source>
</evidence>
<proteinExistence type="predicted"/>
<protein>
    <submittedName>
        <fullName evidence="3">Uncharacterized protein</fullName>
    </submittedName>
</protein>
<keyword evidence="5" id="KW-1185">Reference proteome</keyword>